<dbReference type="PANTHER" id="PTHR10061">
    <property type="entry name" value="S-FORMYLGLUTATHIONE HYDROLASE"/>
    <property type="match status" value="1"/>
</dbReference>
<organism evidence="1 2">
    <name type="scientific">Folsomia candida</name>
    <name type="common">Springtail</name>
    <dbReference type="NCBI Taxonomy" id="158441"/>
    <lineage>
        <taxon>Eukaryota</taxon>
        <taxon>Metazoa</taxon>
        <taxon>Ecdysozoa</taxon>
        <taxon>Arthropoda</taxon>
        <taxon>Hexapoda</taxon>
        <taxon>Collembola</taxon>
        <taxon>Entomobryomorpha</taxon>
        <taxon>Isotomoidea</taxon>
        <taxon>Isotomidae</taxon>
        <taxon>Proisotominae</taxon>
        <taxon>Folsomia</taxon>
    </lineage>
</organism>
<protein>
    <submittedName>
        <fullName evidence="1">S-formylglutathione hydrolase</fullName>
    </submittedName>
</protein>
<dbReference type="OrthoDB" id="420518at2759"/>
<feature type="non-terminal residue" evidence="1">
    <location>
        <position position="1"/>
    </location>
</feature>
<comment type="caution">
    <text evidence="1">The sequence shown here is derived from an EMBL/GenBank/DDBJ whole genome shotgun (WGS) entry which is preliminary data.</text>
</comment>
<dbReference type="GO" id="GO:0046294">
    <property type="term" value="P:formaldehyde catabolic process"/>
    <property type="evidence" value="ECO:0007669"/>
    <property type="project" value="InterPro"/>
</dbReference>
<reference evidence="1 2" key="1">
    <citation type="submission" date="2015-12" db="EMBL/GenBank/DDBJ databases">
        <title>The genome of Folsomia candida.</title>
        <authorList>
            <person name="Faddeeva A."/>
            <person name="Derks M.F."/>
            <person name="Anvar Y."/>
            <person name="Smit S."/>
            <person name="Van Straalen N."/>
            <person name="Roelofs D."/>
        </authorList>
    </citation>
    <scope>NUCLEOTIDE SEQUENCE [LARGE SCALE GENOMIC DNA]</scope>
    <source>
        <strain evidence="1 2">VU population</strain>
        <tissue evidence="1">Whole body</tissue>
    </source>
</reference>
<dbReference type="Proteomes" id="UP000198287">
    <property type="component" value="Unassembled WGS sequence"/>
</dbReference>
<dbReference type="SUPFAM" id="SSF53474">
    <property type="entry name" value="alpha/beta-Hydrolases"/>
    <property type="match status" value="1"/>
</dbReference>
<dbReference type="GO" id="GO:0005829">
    <property type="term" value="C:cytosol"/>
    <property type="evidence" value="ECO:0007669"/>
    <property type="project" value="TreeGrafter"/>
</dbReference>
<keyword evidence="1" id="KW-0378">Hydrolase</keyword>
<sequence>NCNPISWGHKTVFPKLLGADRETWNNYDGSEVIKRYDGPRREILADQGTDDYFYHTTKTLNPERLVEVAAANPKVTVNMRMHPGLDHGFNFVKRFWKDHFAHHARNLFLESQGVSF</sequence>
<dbReference type="InterPro" id="IPR029058">
    <property type="entry name" value="AB_hydrolase_fold"/>
</dbReference>
<keyword evidence="2" id="KW-1185">Reference proteome</keyword>
<dbReference type="OMA" id="TFTAKEY"/>
<dbReference type="Gene3D" id="3.40.50.1820">
    <property type="entry name" value="alpha/beta hydrolase"/>
    <property type="match status" value="1"/>
</dbReference>
<accession>A0A226EBC6</accession>
<dbReference type="PANTHER" id="PTHR10061:SF0">
    <property type="entry name" value="S-FORMYLGLUTATHIONE HYDROLASE"/>
    <property type="match status" value="1"/>
</dbReference>
<dbReference type="GO" id="GO:0018738">
    <property type="term" value="F:S-formylglutathione hydrolase activity"/>
    <property type="evidence" value="ECO:0007669"/>
    <property type="project" value="InterPro"/>
</dbReference>
<name>A0A226EBC6_FOLCA</name>
<dbReference type="EMBL" id="LNIX01000005">
    <property type="protein sequence ID" value="OXA54875.1"/>
    <property type="molecule type" value="Genomic_DNA"/>
</dbReference>
<gene>
    <name evidence="1" type="ORF">Fcan01_11167</name>
</gene>
<evidence type="ECO:0000313" key="1">
    <source>
        <dbReference type="EMBL" id="OXA54875.1"/>
    </source>
</evidence>
<dbReference type="STRING" id="158441.A0A226EBC6"/>
<dbReference type="InterPro" id="IPR014186">
    <property type="entry name" value="S-formylglutathione_hydrol"/>
</dbReference>
<dbReference type="AlphaFoldDB" id="A0A226EBC6"/>
<proteinExistence type="predicted"/>
<evidence type="ECO:0000313" key="2">
    <source>
        <dbReference type="Proteomes" id="UP000198287"/>
    </source>
</evidence>